<feature type="compositionally biased region" description="Low complexity" evidence="1">
    <location>
        <begin position="1"/>
        <end position="15"/>
    </location>
</feature>
<dbReference type="AlphaFoldDB" id="A0A835SBB7"/>
<keyword evidence="3" id="KW-1185">Reference proteome</keyword>
<evidence type="ECO:0000313" key="2">
    <source>
        <dbReference type="EMBL" id="KAG2424148.1"/>
    </source>
</evidence>
<name>A0A835SBB7_CHLIN</name>
<organism evidence="2 3">
    <name type="scientific">Chlamydomonas incerta</name>
    <dbReference type="NCBI Taxonomy" id="51695"/>
    <lineage>
        <taxon>Eukaryota</taxon>
        <taxon>Viridiplantae</taxon>
        <taxon>Chlorophyta</taxon>
        <taxon>core chlorophytes</taxon>
        <taxon>Chlorophyceae</taxon>
        <taxon>CS clade</taxon>
        <taxon>Chlamydomonadales</taxon>
        <taxon>Chlamydomonadaceae</taxon>
        <taxon>Chlamydomonas</taxon>
    </lineage>
</organism>
<protein>
    <submittedName>
        <fullName evidence="2">Uncharacterized protein</fullName>
    </submittedName>
</protein>
<reference evidence="2" key="1">
    <citation type="journal article" date="2020" name="bioRxiv">
        <title>Comparative genomics of Chlamydomonas.</title>
        <authorList>
            <person name="Craig R.J."/>
            <person name="Hasan A.R."/>
            <person name="Ness R.W."/>
            <person name="Keightley P.D."/>
        </authorList>
    </citation>
    <scope>NUCLEOTIDE SEQUENCE</scope>
    <source>
        <strain evidence="2">SAG 7.73</strain>
    </source>
</reference>
<dbReference type="EMBL" id="JAEHOC010000068">
    <property type="protein sequence ID" value="KAG2424148.1"/>
    <property type="molecule type" value="Genomic_DNA"/>
</dbReference>
<evidence type="ECO:0000313" key="3">
    <source>
        <dbReference type="Proteomes" id="UP000650467"/>
    </source>
</evidence>
<feature type="region of interest" description="Disordered" evidence="1">
    <location>
        <begin position="1"/>
        <end position="60"/>
    </location>
</feature>
<evidence type="ECO:0000256" key="1">
    <source>
        <dbReference type="SAM" id="MobiDB-lite"/>
    </source>
</evidence>
<sequence>MSARASVVASVVAPSTRSEQLSRLAKGHTHSGPKGPKSDKAKAATSEAMKGVPKSEAHKAVMSECRKGIPKTDKAKAAMSEVAKRRRLY</sequence>
<accession>A0A835SBB7</accession>
<comment type="caution">
    <text evidence="2">The sequence shown here is derived from an EMBL/GenBank/DDBJ whole genome shotgun (WGS) entry which is preliminary data.</text>
</comment>
<proteinExistence type="predicted"/>
<dbReference type="Proteomes" id="UP000650467">
    <property type="component" value="Unassembled WGS sequence"/>
</dbReference>
<gene>
    <name evidence="2" type="ORF">HXX76_014681</name>
</gene>